<dbReference type="AlphaFoldDB" id="A0A0E9WYA2"/>
<organism evidence="1">
    <name type="scientific">Anguilla anguilla</name>
    <name type="common">European freshwater eel</name>
    <name type="synonym">Muraena anguilla</name>
    <dbReference type="NCBI Taxonomy" id="7936"/>
    <lineage>
        <taxon>Eukaryota</taxon>
        <taxon>Metazoa</taxon>
        <taxon>Chordata</taxon>
        <taxon>Craniata</taxon>
        <taxon>Vertebrata</taxon>
        <taxon>Euteleostomi</taxon>
        <taxon>Actinopterygii</taxon>
        <taxon>Neopterygii</taxon>
        <taxon>Teleostei</taxon>
        <taxon>Anguilliformes</taxon>
        <taxon>Anguillidae</taxon>
        <taxon>Anguilla</taxon>
    </lineage>
</organism>
<accession>A0A0E9WYA2</accession>
<reference evidence="1" key="1">
    <citation type="submission" date="2014-11" db="EMBL/GenBank/DDBJ databases">
        <authorList>
            <person name="Amaro Gonzalez C."/>
        </authorList>
    </citation>
    <scope>NUCLEOTIDE SEQUENCE</scope>
</reference>
<name>A0A0E9WYA2_ANGAN</name>
<proteinExistence type="predicted"/>
<reference evidence="1" key="2">
    <citation type="journal article" date="2015" name="Fish Shellfish Immunol.">
        <title>Early steps in the European eel (Anguilla anguilla)-Vibrio vulnificus interaction in the gills: Role of the RtxA13 toxin.</title>
        <authorList>
            <person name="Callol A."/>
            <person name="Pajuelo D."/>
            <person name="Ebbesson L."/>
            <person name="Teles M."/>
            <person name="MacKenzie S."/>
            <person name="Amaro C."/>
        </authorList>
    </citation>
    <scope>NUCLEOTIDE SEQUENCE</scope>
</reference>
<dbReference type="EMBL" id="GBXM01013381">
    <property type="protein sequence ID" value="JAH95196.1"/>
    <property type="molecule type" value="Transcribed_RNA"/>
</dbReference>
<sequence length="49" mass="5517">MPCLPEIYISKTFFYFWGFLDSLRLECTSKIHPLESTVSGVSTQNGSSV</sequence>
<evidence type="ECO:0000313" key="1">
    <source>
        <dbReference type="EMBL" id="JAH95196.1"/>
    </source>
</evidence>
<protein>
    <submittedName>
        <fullName evidence="1">Uncharacterized protein</fullName>
    </submittedName>
</protein>